<evidence type="ECO:0000256" key="10">
    <source>
        <dbReference type="SAM" id="SignalP"/>
    </source>
</evidence>
<dbReference type="InterPro" id="IPR003599">
    <property type="entry name" value="Ig_sub"/>
</dbReference>
<evidence type="ECO:0000256" key="7">
    <source>
        <dbReference type="ARBA" id="ARBA00023180"/>
    </source>
</evidence>
<dbReference type="InterPro" id="IPR036179">
    <property type="entry name" value="Ig-like_dom_sf"/>
</dbReference>
<proteinExistence type="predicted"/>
<dbReference type="PANTHER" id="PTHR12231:SF87">
    <property type="entry name" value="DPR-INTERACTING PROTEIN BETA, ISOFORM C"/>
    <property type="match status" value="1"/>
</dbReference>
<dbReference type="OrthoDB" id="10012075at2759"/>
<dbReference type="InterPro" id="IPR013783">
    <property type="entry name" value="Ig-like_fold"/>
</dbReference>
<dbReference type="SMART" id="SM00409">
    <property type="entry name" value="IG"/>
    <property type="match status" value="3"/>
</dbReference>
<feature type="domain" description="Ig-like" evidence="11">
    <location>
        <begin position="226"/>
        <end position="318"/>
    </location>
</feature>
<organism evidence="12">
    <name type="scientific">Lepeophtheirus salmonis</name>
    <name type="common">Salmon louse</name>
    <name type="synonym">Caligus salmonis</name>
    <dbReference type="NCBI Taxonomy" id="72036"/>
    <lineage>
        <taxon>Eukaryota</taxon>
        <taxon>Metazoa</taxon>
        <taxon>Ecdysozoa</taxon>
        <taxon>Arthropoda</taxon>
        <taxon>Crustacea</taxon>
        <taxon>Multicrustacea</taxon>
        <taxon>Hexanauplia</taxon>
        <taxon>Copepoda</taxon>
        <taxon>Siphonostomatoida</taxon>
        <taxon>Caligidae</taxon>
        <taxon>Lepeophtheirus</taxon>
    </lineage>
</organism>
<keyword evidence="4" id="KW-0677">Repeat</keyword>
<dbReference type="InterPro" id="IPR013106">
    <property type="entry name" value="Ig_V-set"/>
</dbReference>
<accession>A0A0K2TPK1</accession>
<evidence type="ECO:0000256" key="6">
    <source>
        <dbReference type="ARBA" id="ARBA00023157"/>
    </source>
</evidence>
<dbReference type="SUPFAM" id="SSF48726">
    <property type="entry name" value="Immunoglobulin"/>
    <property type="match status" value="3"/>
</dbReference>
<dbReference type="OMA" id="HFHPMVQ"/>
<dbReference type="PROSITE" id="PS50835">
    <property type="entry name" value="IG_LIKE"/>
    <property type="match status" value="3"/>
</dbReference>
<comment type="subcellular location">
    <subcellularLocation>
        <location evidence="1">Cell membrane</location>
    </subcellularLocation>
</comment>
<protein>
    <recommendedName>
        <fullName evidence="11">Ig-like domain-containing protein</fullName>
    </recommendedName>
</protein>
<keyword evidence="9" id="KW-1133">Transmembrane helix</keyword>
<dbReference type="FunFam" id="2.60.40.10:FF:000328">
    <property type="entry name" value="CLUMA_CG000981, isoform A"/>
    <property type="match status" value="1"/>
</dbReference>
<evidence type="ECO:0000256" key="8">
    <source>
        <dbReference type="ARBA" id="ARBA00023319"/>
    </source>
</evidence>
<dbReference type="InterPro" id="IPR007110">
    <property type="entry name" value="Ig-like_dom"/>
</dbReference>
<dbReference type="GO" id="GO:0043005">
    <property type="term" value="C:neuron projection"/>
    <property type="evidence" value="ECO:0007669"/>
    <property type="project" value="TreeGrafter"/>
</dbReference>
<keyword evidence="3 10" id="KW-0732">Signal</keyword>
<dbReference type="GO" id="GO:0005886">
    <property type="term" value="C:plasma membrane"/>
    <property type="evidence" value="ECO:0007669"/>
    <property type="project" value="UniProtKB-SubCell"/>
</dbReference>
<dbReference type="Pfam" id="PF07679">
    <property type="entry name" value="I-set"/>
    <property type="match status" value="2"/>
</dbReference>
<feature type="domain" description="Ig-like" evidence="11">
    <location>
        <begin position="124"/>
        <end position="215"/>
    </location>
</feature>
<dbReference type="PANTHER" id="PTHR12231">
    <property type="entry name" value="CTX-RELATED TYPE I TRANSMEMBRANE PROTEIN"/>
    <property type="match status" value="1"/>
</dbReference>
<keyword evidence="5 9" id="KW-0472">Membrane</keyword>
<keyword evidence="2" id="KW-1003">Cell membrane</keyword>
<dbReference type="InterPro" id="IPR051170">
    <property type="entry name" value="Neural/epithelial_adhesion"/>
</dbReference>
<evidence type="ECO:0000256" key="3">
    <source>
        <dbReference type="ARBA" id="ARBA00022729"/>
    </source>
</evidence>
<keyword evidence="9" id="KW-0812">Transmembrane</keyword>
<dbReference type="KEGG" id="lsm:121115880"/>
<dbReference type="SMART" id="SM00406">
    <property type="entry name" value="IGv"/>
    <property type="match status" value="2"/>
</dbReference>
<reference evidence="12" key="1">
    <citation type="submission" date="2014-05" db="EMBL/GenBank/DDBJ databases">
        <authorList>
            <person name="Chronopoulou M."/>
        </authorList>
    </citation>
    <scope>NUCLEOTIDE SEQUENCE</scope>
    <source>
        <tissue evidence="12">Whole organism</tissue>
    </source>
</reference>
<dbReference type="GeneID" id="121115880"/>
<feature type="domain" description="Ig-like" evidence="11">
    <location>
        <begin position="22"/>
        <end position="116"/>
    </location>
</feature>
<feature type="chain" id="PRO_5005488025" description="Ig-like domain-containing protein" evidence="10">
    <location>
        <begin position="21"/>
        <end position="440"/>
    </location>
</feature>
<dbReference type="Gene3D" id="2.60.40.10">
    <property type="entry name" value="Immunoglobulins"/>
    <property type="match status" value="3"/>
</dbReference>
<sequence length="440" mass="49813">MRTTLSIFILQIYCYGVVDSMPKFIGKLENMTVSEGRDASFTCTVTNLGGHRVAWIKSDDKAILAIHDHVITNNERLHVTHNDKDTWTLQIKNVKQKDTGEYMCQVNSVPMVSQIAALEVVVPPEISDRHSTSDLSVAEGSSAKLHCAAKGHPSPEIIWRREGRDSSIYIRSSKHGKVKMKKRVKSGTLFLPSVTRSDMGNYMCIASNGVPPAVSKTIKLIINFQPQLEVTNQLIGAPLMTEISLSCTIEASPKPITFWTNHKGAMIVPNSKYQIVERDQNSYRSTSTLIIKKLEKSDFSEFECVSKNTIGQSEETIKLYEIQLETTKASIITTKKDLQFHSSDSNGDKYKFSSSSDIDSQLFTRNHRRIEDKFNNDSNISNEDYYESLDSNYHGKGLTRSRNDNKAYSFSSGLRMRLSNITTYFLLFLNFIWLNMHLFI</sequence>
<keyword evidence="6" id="KW-1015">Disulfide bond</keyword>
<evidence type="ECO:0000256" key="4">
    <source>
        <dbReference type="ARBA" id="ARBA00022737"/>
    </source>
</evidence>
<evidence type="ECO:0000256" key="9">
    <source>
        <dbReference type="SAM" id="Phobius"/>
    </source>
</evidence>
<keyword evidence="7" id="KW-0325">Glycoprotein</keyword>
<name>A0A0K2TPK1_LEPSM</name>
<evidence type="ECO:0000259" key="11">
    <source>
        <dbReference type="PROSITE" id="PS50835"/>
    </source>
</evidence>
<keyword evidence="8" id="KW-0393">Immunoglobulin domain</keyword>
<evidence type="ECO:0000313" key="12">
    <source>
        <dbReference type="EMBL" id="CDW27904.1"/>
    </source>
</evidence>
<dbReference type="EMBL" id="HACA01010543">
    <property type="protein sequence ID" value="CDW27904.1"/>
    <property type="molecule type" value="Transcribed_RNA"/>
</dbReference>
<feature type="signal peptide" evidence="10">
    <location>
        <begin position="1"/>
        <end position="20"/>
    </location>
</feature>
<dbReference type="InterPro" id="IPR013098">
    <property type="entry name" value="Ig_I-set"/>
</dbReference>
<dbReference type="FunFam" id="2.60.40.10:FF:000032">
    <property type="entry name" value="palladin isoform X1"/>
    <property type="match status" value="1"/>
</dbReference>
<dbReference type="InterPro" id="IPR003598">
    <property type="entry name" value="Ig_sub2"/>
</dbReference>
<evidence type="ECO:0000256" key="5">
    <source>
        <dbReference type="ARBA" id="ARBA00023136"/>
    </source>
</evidence>
<dbReference type="Pfam" id="PF13927">
    <property type="entry name" value="Ig_3"/>
    <property type="match status" value="1"/>
</dbReference>
<evidence type="ECO:0000256" key="2">
    <source>
        <dbReference type="ARBA" id="ARBA00022475"/>
    </source>
</evidence>
<evidence type="ECO:0000256" key="1">
    <source>
        <dbReference type="ARBA" id="ARBA00004236"/>
    </source>
</evidence>
<dbReference type="AlphaFoldDB" id="A0A0K2TPK1"/>
<feature type="transmembrane region" description="Helical" evidence="9">
    <location>
        <begin position="421"/>
        <end position="439"/>
    </location>
</feature>
<dbReference type="RefSeq" id="XP_040565983.1">
    <property type="nucleotide sequence ID" value="XM_040710049.2"/>
</dbReference>
<dbReference type="SMART" id="SM00408">
    <property type="entry name" value="IGc2"/>
    <property type="match status" value="3"/>
</dbReference>